<reference evidence="1" key="1">
    <citation type="submission" date="2021-08" db="EMBL/GenBank/DDBJ databases">
        <title>The first chromosome-level gecko genome reveals the dynamic sex chromosomes of Neotropical dwarf geckos (Sphaerodactylidae: Sphaerodactylus).</title>
        <authorList>
            <person name="Pinto B.J."/>
            <person name="Keating S.E."/>
            <person name="Gamble T."/>
        </authorList>
    </citation>
    <scope>NUCLEOTIDE SEQUENCE</scope>
    <source>
        <strain evidence="1">TG3544</strain>
    </source>
</reference>
<comment type="caution">
    <text evidence="1">The sequence shown here is derived from an EMBL/GenBank/DDBJ whole genome shotgun (WGS) entry which is preliminary data.</text>
</comment>
<evidence type="ECO:0000313" key="1">
    <source>
        <dbReference type="EMBL" id="KAH8004217.1"/>
    </source>
</evidence>
<protein>
    <submittedName>
        <fullName evidence="1">Uncharacterized protein</fullName>
    </submittedName>
</protein>
<keyword evidence="2" id="KW-1185">Reference proteome</keyword>
<dbReference type="EMBL" id="CM037617">
    <property type="protein sequence ID" value="KAH8004217.1"/>
    <property type="molecule type" value="Genomic_DNA"/>
</dbReference>
<evidence type="ECO:0000313" key="2">
    <source>
        <dbReference type="Proteomes" id="UP000827872"/>
    </source>
</evidence>
<gene>
    <name evidence="1" type="ORF">K3G42_005455</name>
</gene>
<name>A0ACB8FFX2_9SAUR</name>
<organism evidence="1 2">
    <name type="scientific">Sphaerodactylus townsendi</name>
    <dbReference type="NCBI Taxonomy" id="933632"/>
    <lineage>
        <taxon>Eukaryota</taxon>
        <taxon>Metazoa</taxon>
        <taxon>Chordata</taxon>
        <taxon>Craniata</taxon>
        <taxon>Vertebrata</taxon>
        <taxon>Euteleostomi</taxon>
        <taxon>Lepidosauria</taxon>
        <taxon>Squamata</taxon>
        <taxon>Bifurcata</taxon>
        <taxon>Gekkota</taxon>
        <taxon>Sphaerodactylidae</taxon>
        <taxon>Sphaerodactylus</taxon>
    </lineage>
</organism>
<dbReference type="Proteomes" id="UP000827872">
    <property type="component" value="Linkage Group LG04"/>
</dbReference>
<accession>A0ACB8FFX2</accession>
<proteinExistence type="predicted"/>
<sequence length="76" mass="7999">MPRRPLTREEVSGAPGAAVGPTEQTVEGPNQLKALTTGGQEGEDMDSPATDCKGEARKPGRVRVVADEDPNFVLIP</sequence>